<name>A0ABT3HEQ4_9HYPH</name>
<organism evidence="1 2">
    <name type="scientific">Rhodobium gokarnense</name>
    <dbReference type="NCBI Taxonomy" id="364296"/>
    <lineage>
        <taxon>Bacteria</taxon>
        <taxon>Pseudomonadati</taxon>
        <taxon>Pseudomonadota</taxon>
        <taxon>Alphaproteobacteria</taxon>
        <taxon>Hyphomicrobiales</taxon>
        <taxon>Rhodobiaceae</taxon>
        <taxon>Rhodobium</taxon>
    </lineage>
</organism>
<dbReference type="Proteomes" id="UP001209755">
    <property type="component" value="Unassembled WGS sequence"/>
</dbReference>
<evidence type="ECO:0000313" key="2">
    <source>
        <dbReference type="Proteomes" id="UP001209755"/>
    </source>
</evidence>
<proteinExistence type="predicted"/>
<reference evidence="2" key="1">
    <citation type="submission" date="2023-07" db="EMBL/GenBank/DDBJ databases">
        <title>Genome sequencing of Purple Non-Sulfur Bacteria from various extreme environments.</title>
        <authorList>
            <person name="Mayer M."/>
        </authorList>
    </citation>
    <scope>NUCLEOTIDE SEQUENCE [LARGE SCALE GENOMIC DNA]</scope>
    <source>
        <strain evidence="2">DSM 17935</strain>
    </source>
</reference>
<accession>A0ABT3HEQ4</accession>
<comment type="caution">
    <text evidence="1">The sequence shown here is derived from an EMBL/GenBank/DDBJ whole genome shotgun (WGS) entry which is preliminary data.</text>
</comment>
<dbReference type="RefSeq" id="WP_170138497.1">
    <property type="nucleotide sequence ID" value="NZ_JAOQNS010000009.1"/>
</dbReference>
<evidence type="ECO:0000313" key="1">
    <source>
        <dbReference type="EMBL" id="MCW2308855.1"/>
    </source>
</evidence>
<keyword evidence="2" id="KW-1185">Reference proteome</keyword>
<protein>
    <submittedName>
        <fullName evidence="1">Uncharacterized protein</fullName>
    </submittedName>
</protein>
<gene>
    <name evidence="1" type="ORF">M2319_003204</name>
</gene>
<sequence>MTNPEILKLIDQAMEDAARAMGQLGRARFLIDQDIENEKAAEQLGLTTLAGLPVDER</sequence>
<dbReference type="EMBL" id="JAOQNS010000009">
    <property type="protein sequence ID" value="MCW2308855.1"/>
    <property type="molecule type" value="Genomic_DNA"/>
</dbReference>